<sequence>MKKSLARLSIVSLILTLVMSAVFPRGGEAEFQTNPRTTKQAQPAIENTVTPPILDKIRDDALYFSGRADPGKEVFILIARVDGLEIVARTKASSTGYFIVAIPNDLLPLTLYQKFYAAVMDASGGKYLSNKQLVQDTTPPEAKPLKQTFKQGSAVPKDPRQFLTDIYDNAGIGPENLTVTYDPEPDFSKPGAQEVGVRLTDKAGNQTLIRVPVEVTAYQTPVLNKIKDQDTAFTGQAEPGLTVSILDAKQQEVARAKADANGQFSVTIPTAKRPLTPYQAYVAVSIDDAGNKTPVSNKQLVQDTTPPEAKPLKQTFKQGEAAPKDPRQLLTDIYDNAGIGSENLTVTYETAPDFTELGAQVVTVKLTDKAGNQTLIGVPIEVVTRESCIGSSTGSENISAGTGGSQQLENHFFESENVIQVQKLASQPKSQWHIRERTLPSTGDRAMDGAVALGVFLLLATSTLWIYRRKQRKSMNE</sequence>
<dbReference type="NCBIfam" id="NF033510">
    <property type="entry name" value="Ca_tandemer"/>
    <property type="match status" value="1"/>
</dbReference>
<keyword evidence="5" id="KW-0572">Peptidoglycan-anchor</keyword>
<feature type="chain" id="PRO_5038621237" description="Gram-positive cocci surface proteins LPxTG domain-containing protein" evidence="7">
    <location>
        <begin position="24"/>
        <end position="477"/>
    </location>
</feature>
<evidence type="ECO:0000256" key="5">
    <source>
        <dbReference type="ARBA" id="ARBA00023088"/>
    </source>
</evidence>
<evidence type="ECO:0000256" key="6">
    <source>
        <dbReference type="SAM" id="Phobius"/>
    </source>
</evidence>
<keyword evidence="10" id="KW-1185">Reference proteome</keyword>
<keyword evidence="6" id="KW-0472">Membrane</keyword>
<keyword evidence="6" id="KW-1133">Transmembrane helix</keyword>
<evidence type="ECO:0000259" key="8">
    <source>
        <dbReference type="PROSITE" id="PS50847"/>
    </source>
</evidence>
<keyword evidence="3" id="KW-0964">Secreted</keyword>
<evidence type="ECO:0000313" key="10">
    <source>
        <dbReference type="Proteomes" id="UP000257055"/>
    </source>
</evidence>
<evidence type="ECO:0000256" key="3">
    <source>
        <dbReference type="ARBA" id="ARBA00022525"/>
    </source>
</evidence>
<dbReference type="RefSeq" id="WP_115753480.1">
    <property type="nucleotide sequence ID" value="NZ_LARY01000002.1"/>
</dbReference>
<gene>
    <name evidence="9" type="ORF">UR08_09850</name>
</gene>
<dbReference type="InterPro" id="IPR019931">
    <property type="entry name" value="LPXTG_anchor"/>
</dbReference>
<feature type="domain" description="Gram-positive cocci surface proteins LPxTG" evidence="8">
    <location>
        <begin position="439"/>
        <end position="477"/>
    </location>
</feature>
<evidence type="ECO:0000256" key="4">
    <source>
        <dbReference type="ARBA" id="ARBA00022729"/>
    </source>
</evidence>
<comment type="subcellular location">
    <subcellularLocation>
        <location evidence="1">Secreted</location>
        <location evidence="1">Cell wall</location>
        <topology evidence="1">Peptidoglycan-anchor</topology>
    </subcellularLocation>
</comment>
<evidence type="ECO:0000256" key="2">
    <source>
        <dbReference type="ARBA" id="ARBA00022512"/>
    </source>
</evidence>
<organism evidence="9 10">
    <name type="scientific">Listeria kieliensis</name>
    <dbReference type="NCBI Taxonomy" id="1621700"/>
    <lineage>
        <taxon>Bacteria</taxon>
        <taxon>Bacillati</taxon>
        <taxon>Bacillota</taxon>
        <taxon>Bacilli</taxon>
        <taxon>Bacillales</taxon>
        <taxon>Listeriaceae</taxon>
        <taxon>Listeria</taxon>
    </lineage>
</organism>
<comment type="caution">
    <text evidence="9">The sequence shown here is derived from an EMBL/GenBank/DDBJ whole genome shotgun (WGS) entry which is preliminary data.</text>
</comment>
<dbReference type="InterPro" id="IPR041498">
    <property type="entry name" value="Big_6"/>
</dbReference>
<proteinExistence type="predicted"/>
<dbReference type="Gene3D" id="2.60.40.10">
    <property type="entry name" value="Immunoglobulins"/>
    <property type="match status" value="1"/>
</dbReference>
<keyword evidence="2" id="KW-0134">Cell wall</keyword>
<reference evidence="10" key="1">
    <citation type="submission" date="2015-04" db="EMBL/GenBank/DDBJ databases">
        <authorList>
            <person name="Schardt J."/>
            <person name="Mueller-Herbst S."/>
            <person name="Scherer S."/>
            <person name="Huptas C."/>
        </authorList>
    </citation>
    <scope>NUCLEOTIDE SEQUENCE [LARGE SCALE GENOMIC DNA]</scope>
    <source>
        <strain evidence="10">Kiel-L1</strain>
    </source>
</reference>
<dbReference type="PROSITE" id="PS50847">
    <property type="entry name" value="GRAM_POS_ANCHORING"/>
    <property type="match status" value="1"/>
</dbReference>
<dbReference type="NCBIfam" id="TIGR01167">
    <property type="entry name" value="LPXTG_anchor"/>
    <property type="match status" value="1"/>
</dbReference>
<keyword evidence="6" id="KW-0812">Transmembrane</keyword>
<dbReference type="Pfam" id="PF17936">
    <property type="entry name" value="Big_6"/>
    <property type="match status" value="1"/>
</dbReference>
<dbReference type="Gene3D" id="2.60.40.3600">
    <property type="match status" value="2"/>
</dbReference>
<accession>A0A3D8TQR6</accession>
<evidence type="ECO:0000256" key="1">
    <source>
        <dbReference type="ARBA" id="ARBA00004168"/>
    </source>
</evidence>
<evidence type="ECO:0000256" key="7">
    <source>
        <dbReference type="SAM" id="SignalP"/>
    </source>
</evidence>
<feature type="signal peptide" evidence="7">
    <location>
        <begin position="1"/>
        <end position="23"/>
    </location>
</feature>
<feature type="transmembrane region" description="Helical" evidence="6">
    <location>
        <begin position="449"/>
        <end position="467"/>
    </location>
</feature>
<dbReference type="EMBL" id="LARY01000002">
    <property type="protein sequence ID" value="RDX01228.1"/>
    <property type="molecule type" value="Genomic_DNA"/>
</dbReference>
<dbReference type="InterPro" id="IPR013783">
    <property type="entry name" value="Ig-like_fold"/>
</dbReference>
<dbReference type="Proteomes" id="UP000257055">
    <property type="component" value="Unassembled WGS sequence"/>
</dbReference>
<evidence type="ECO:0000313" key="9">
    <source>
        <dbReference type="EMBL" id="RDX01228.1"/>
    </source>
</evidence>
<keyword evidence="4 7" id="KW-0732">Signal</keyword>
<dbReference type="AlphaFoldDB" id="A0A3D8TQR6"/>
<name>A0A3D8TQR6_9LIST</name>
<protein>
    <recommendedName>
        <fullName evidence="8">Gram-positive cocci surface proteins LPxTG domain-containing protein</fullName>
    </recommendedName>
</protein>